<sequence length="110" mass="11866">MESLDVFTARDLRQRSGELLSDAARGQVSLITKNGRPAIVAVPFDQRLLDSGVHRALALNLFEAGELSLAKAAKVAGLSQEDFMELLHEAGIPAVDYSTEELAGELDAMR</sequence>
<dbReference type="SUPFAM" id="SSF143120">
    <property type="entry name" value="YefM-like"/>
    <property type="match status" value="1"/>
</dbReference>
<accession>A0ABS1CKY7</accession>
<dbReference type="InterPro" id="IPR005368">
    <property type="entry name" value="UPF0175"/>
</dbReference>
<organism evidence="2 3">
    <name type="scientific">Thiohalocapsa halophila</name>
    <dbReference type="NCBI Taxonomy" id="69359"/>
    <lineage>
        <taxon>Bacteria</taxon>
        <taxon>Pseudomonadati</taxon>
        <taxon>Pseudomonadota</taxon>
        <taxon>Gammaproteobacteria</taxon>
        <taxon>Chromatiales</taxon>
        <taxon>Chromatiaceae</taxon>
        <taxon>Thiohalocapsa</taxon>
    </lineage>
</organism>
<name>A0ABS1CKY7_9GAMM</name>
<dbReference type="InterPro" id="IPR036165">
    <property type="entry name" value="YefM-like_sf"/>
</dbReference>
<dbReference type="Pfam" id="PF03683">
    <property type="entry name" value="UPF0175"/>
    <property type="match status" value="1"/>
</dbReference>
<dbReference type="RefSeq" id="WP_200240296.1">
    <property type="nucleotide sequence ID" value="NZ_NRRV01000052.1"/>
</dbReference>
<dbReference type="EMBL" id="NRRV01000052">
    <property type="protein sequence ID" value="MBK1632595.1"/>
    <property type="molecule type" value="Genomic_DNA"/>
</dbReference>
<dbReference type="Proteomes" id="UP000748752">
    <property type="component" value="Unassembled WGS sequence"/>
</dbReference>
<reference evidence="2 3" key="1">
    <citation type="journal article" date="2020" name="Microorganisms">
        <title>Osmotic Adaptation and Compatible Solute Biosynthesis of Phototrophic Bacteria as Revealed from Genome Analyses.</title>
        <authorList>
            <person name="Imhoff J.F."/>
            <person name="Rahn T."/>
            <person name="Kunzel S."/>
            <person name="Keller A."/>
            <person name="Neulinger S.C."/>
        </authorList>
    </citation>
    <scope>NUCLEOTIDE SEQUENCE [LARGE SCALE GENOMIC DNA]</scope>
    <source>
        <strain evidence="2 3">DSM 6210</strain>
    </source>
</reference>
<protein>
    <submittedName>
        <fullName evidence="2">Prevent-host-death family protein</fullName>
    </submittedName>
</protein>
<evidence type="ECO:0000256" key="1">
    <source>
        <dbReference type="ARBA" id="ARBA00009981"/>
    </source>
</evidence>
<evidence type="ECO:0000313" key="2">
    <source>
        <dbReference type="EMBL" id="MBK1632595.1"/>
    </source>
</evidence>
<proteinExistence type="inferred from homology"/>
<comment type="caution">
    <text evidence="2">The sequence shown here is derived from an EMBL/GenBank/DDBJ whole genome shotgun (WGS) entry which is preliminary data.</text>
</comment>
<gene>
    <name evidence="2" type="ORF">CKO31_17975</name>
</gene>
<dbReference type="NCBIfam" id="TIGR01552">
    <property type="entry name" value="phd_fam"/>
    <property type="match status" value="1"/>
</dbReference>
<comment type="similarity">
    <text evidence="1">Belongs to the phD/YefM antitoxin family.</text>
</comment>
<keyword evidence="3" id="KW-1185">Reference proteome</keyword>
<evidence type="ECO:0000313" key="3">
    <source>
        <dbReference type="Proteomes" id="UP000748752"/>
    </source>
</evidence>